<dbReference type="OrthoDB" id="5382725at2"/>
<name>A0A1H7LCI2_STIAU</name>
<sequence>MSWNMSFEYQAQHDIVHARFHRCLLVSPEDVSRWKAEVEEKLSALGRRVDLLMDLDGLEVTFSVGRLFGQARREVLERFAQRAHCYGGDETTRLFLAPSGVLHGRPMAHLETFDAALEVMRAEREASRPRVFTPFTGAIRFDEAHAAGT</sequence>
<reference evidence="2" key="1">
    <citation type="submission" date="2016-10" db="EMBL/GenBank/DDBJ databases">
        <authorList>
            <person name="Varghese N."/>
            <person name="Submissions S."/>
        </authorList>
    </citation>
    <scope>NUCLEOTIDE SEQUENCE [LARGE SCALE GENOMIC DNA]</scope>
    <source>
        <strain evidence="2">DSM 17044</strain>
    </source>
</reference>
<protein>
    <submittedName>
        <fullName evidence="1">Uncharacterized protein</fullName>
    </submittedName>
</protein>
<accession>A0A1H7LCI2</accession>
<dbReference type="RefSeq" id="WP_075005799.1">
    <property type="nucleotide sequence ID" value="NZ_FOAP01000003.1"/>
</dbReference>
<gene>
    <name evidence="1" type="ORF">SAMN05444354_103195</name>
</gene>
<keyword evidence="2" id="KW-1185">Reference proteome</keyword>
<dbReference type="AlphaFoldDB" id="A0A1H7LCI2"/>
<dbReference type="EMBL" id="FOAP01000003">
    <property type="protein sequence ID" value="SEK96588.1"/>
    <property type="molecule type" value="Genomic_DNA"/>
</dbReference>
<evidence type="ECO:0000313" key="2">
    <source>
        <dbReference type="Proteomes" id="UP000182719"/>
    </source>
</evidence>
<proteinExistence type="predicted"/>
<organism evidence="1 2">
    <name type="scientific">Stigmatella aurantiaca</name>
    <dbReference type="NCBI Taxonomy" id="41"/>
    <lineage>
        <taxon>Bacteria</taxon>
        <taxon>Pseudomonadati</taxon>
        <taxon>Myxococcota</taxon>
        <taxon>Myxococcia</taxon>
        <taxon>Myxococcales</taxon>
        <taxon>Cystobacterineae</taxon>
        <taxon>Archangiaceae</taxon>
        <taxon>Stigmatella</taxon>
    </lineage>
</organism>
<evidence type="ECO:0000313" key="1">
    <source>
        <dbReference type="EMBL" id="SEK96588.1"/>
    </source>
</evidence>
<dbReference type="Proteomes" id="UP000182719">
    <property type="component" value="Unassembled WGS sequence"/>
</dbReference>